<dbReference type="RefSeq" id="WP_136772735.1">
    <property type="nucleotide sequence ID" value="NZ_CP156074.1"/>
</dbReference>
<dbReference type="PANTHER" id="PTHR42989">
    <property type="entry name" value="HYDROGENASE-4 COMPONENT I"/>
    <property type="match status" value="1"/>
</dbReference>
<reference evidence="8 9" key="1">
    <citation type="submission" date="2019-04" db="EMBL/GenBank/DDBJ databases">
        <title>Chitiniphilus eburnea sp. nov., a novel chitinolytic bacterium isolated from aquaculture sludge.</title>
        <authorList>
            <person name="Sheng M."/>
        </authorList>
    </citation>
    <scope>NUCLEOTIDE SEQUENCE [LARGE SCALE GENOMIC DNA]</scope>
    <source>
        <strain evidence="8 9">HX-2-15</strain>
    </source>
</reference>
<comment type="similarity">
    <text evidence="2">Belongs to the complex I 20 kDa subunit family.</text>
</comment>
<proteinExistence type="inferred from homology"/>
<comment type="cofactor">
    <cofactor evidence="1">
        <name>[4Fe-4S] cluster</name>
        <dbReference type="ChEBI" id="CHEBI:49883"/>
    </cofactor>
</comment>
<dbReference type="InterPro" id="IPR052375">
    <property type="entry name" value="Complex_I_20kDa-like"/>
</dbReference>
<evidence type="ECO:0000256" key="5">
    <source>
        <dbReference type="ARBA" id="ARBA00023004"/>
    </source>
</evidence>
<sequence length="176" mass="19534">MLKKLCKKMFSKSIWVYHCNTGACNGCDIEILNILTPFYDVERFGIKLVASPRHADAMLISGAVTRPTLPLVKRAYEAIPNPKLVFAIGSCATGGGAWFDTYNVTGGVDKVLSSVNYYIPGCPPRPEAILYGVALALGLVDKQAAPVELKQMEFPIDMYERNEAWEKRNVIYELLK</sequence>
<dbReference type="SUPFAM" id="SSF56770">
    <property type="entry name" value="HydA/Nqo6-like"/>
    <property type="match status" value="1"/>
</dbReference>
<keyword evidence="3" id="KW-0004">4Fe-4S</keyword>
<dbReference type="PANTHER" id="PTHR42989:SF1">
    <property type="entry name" value="FORMATE HYDROGENLYASE SUBUNIT 7-RELATED"/>
    <property type="match status" value="1"/>
</dbReference>
<keyword evidence="4" id="KW-0479">Metal-binding</keyword>
<gene>
    <name evidence="8" type="primary">nuoB</name>
    <name evidence="8" type="ORF">FAZ21_07945</name>
</gene>
<dbReference type="OrthoDB" id="9786737at2"/>
<evidence type="ECO:0000313" key="8">
    <source>
        <dbReference type="EMBL" id="TJZ74211.1"/>
    </source>
</evidence>
<accession>A0A4U0PZV1</accession>
<comment type="caution">
    <text evidence="8">The sequence shown here is derived from an EMBL/GenBank/DDBJ whole genome shotgun (WGS) entry which is preliminary data.</text>
</comment>
<dbReference type="EC" id="1.6.5.11" evidence="8"/>
<dbReference type="EMBL" id="SUMF01000006">
    <property type="protein sequence ID" value="TJZ74211.1"/>
    <property type="molecule type" value="Genomic_DNA"/>
</dbReference>
<evidence type="ECO:0000259" key="7">
    <source>
        <dbReference type="Pfam" id="PF01058"/>
    </source>
</evidence>
<organism evidence="8 9">
    <name type="scientific">Chitiniphilus eburneus</name>
    <dbReference type="NCBI Taxonomy" id="2571148"/>
    <lineage>
        <taxon>Bacteria</taxon>
        <taxon>Pseudomonadati</taxon>
        <taxon>Pseudomonadota</taxon>
        <taxon>Betaproteobacteria</taxon>
        <taxon>Neisseriales</taxon>
        <taxon>Chitinibacteraceae</taxon>
        <taxon>Chitiniphilus</taxon>
    </lineage>
</organism>
<dbReference type="GO" id="GO:0051539">
    <property type="term" value="F:4 iron, 4 sulfur cluster binding"/>
    <property type="evidence" value="ECO:0007669"/>
    <property type="project" value="UniProtKB-KW"/>
</dbReference>
<keyword evidence="8" id="KW-0560">Oxidoreductase</keyword>
<evidence type="ECO:0000313" key="9">
    <source>
        <dbReference type="Proteomes" id="UP000310016"/>
    </source>
</evidence>
<keyword evidence="9" id="KW-1185">Reference proteome</keyword>
<dbReference type="GO" id="GO:0046872">
    <property type="term" value="F:metal ion binding"/>
    <property type="evidence" value="ECO:0007669"/>
    <property type="project" value="UniProtKB-KW"/>
</dbReference>
<evidence type="ECO:0000256" key="1">
    <source>
        <dbReference type="ARBA" id="ARBA00001966"/>
    </source>
</evidence>
<protein>
    <submittedName>
        <fullName evidence="8">NADH-quinone oxidoreductase subunit NuoB</fullName>
        <ecNumber evidence="8">1.6.5.11</ecNumber>
    </submittedName>
</protein>
<evidence type="ECO:0000256" key="3">
    <source>
        <dbReference type="ARBA" id="ARBA00022485"/>
    </source>
</evidence>
<evidence type="ECO:0000256" key="4">
    <source>
        <dbReference type="ARBA" id="ARBA00022723"/>
    </source>
</evidence>
<evidence type="ECO:0000256" key="2">
    <source>
        <dbReference type="ARBA" id="ARBA00009173"/>
    </source>
</evidence>
<dbReference type="GO" id="GO:0016491">
    <property type="term" value="F:oxidoreductase activity"/>
    <property type="evidence" value="ECO:0007669"/>
    <property type="project" value="UniProtKB-KW"/>
</dbReference>
<dbReference type="AlphaFoldDB" id="A0A4U0PZV1"/>
<dbReference type="Gene3D" id="3.40.50.12280">
    <property type="match status" value="1"/>
</dbReference>
<dbReference type="Proteomes" id="UP000310016">
    <property type="component" value="Unassembled WGS sequence"/>
</dbReference>
<name>A0A4U0PZV1_9NEIS</name>
<keyword evidence="5" id="KW-0408">Iron</keyword>
<dbReference type="NCBIfam" id="NF005012">
    <property type="entry name" value="PRK06411.1"/>
    <property type="match status" value="1"/>
</dbReference>
<evidence type="ECO:0000256" key="6">
    <source>
        <dbReference type="ARBA" id="ARBA00023014"/>
    </source>
</evidence>
<dbReference type="Pfam" id="PF01058">
    <property type="entry name" value="Oxidored_q6"/>
    <property type="match status" value="1"/>
</dbReference>
<keyword evidence="6" id="KW-0411">Iron-sulfur</keyword>
<dbReference type="InterPro" id="IPR006137">
    <property type="entry name" value="NADH_UbQ_OxRdtase-like_20kDa"/>
</dbReference>
<feature type="domain" description="NADH:ubiquinone oxidoreductase-like 20kDa subunit" evidence="7">
    <location>
        <begin position="24"/>
        <end position="134"/>
    </location>
</feature>